<dbReference type="EMBL" id="BROD01000001">
    <property type="protein sequence ID" value="GKX66489.1"/>
    <property type="molecule type" value="Genomic_DNA"/>
</dbReference>
<gene>
    <name evidence="1" type="ORF">rsdtw13_17470</name>
</gene>
<organism evidence="1 2">
    <name type="scientific">Inconstantimicrobium mannanitabidum</name>
    <dbReference type="NCBI Taxonomy" id="1604901"/>
    <lineage>
        <taxon>Bacteria</taxon>
        <taxon>Bacillati</taxon>
        <taxon>Bacillota</taxon>
        <taxon>Clostridia</taxon>
        <taxon>Eubacteriales</taxon>
        <taxon>Clostridiaceae</taxon>
        <taxon>Inconstantimicrobium</taxon>
    </lineage>
</organism>
<evidence type="ECO:0000313" key="1">
    <source>
        <dbReference type="EMBL" id="GKX66489.1"/>
    </source>
</evidence>
<sequence length="170" mass="19902">MEYFDILNRDGSQTGEIAIKDSPLLDDQYDLGVHAYIHDSKGNFLIQKRKMTKTFLPGGWDIHMGHVIAGETSKEAIIREINEELGIKLNDITFLKRILWEKYNHFIDIYVICKDIDLSELTLQDSEVDDAKYISSTEMIELIKNMDYRPEDYRITMKDYVIKFINSINQ</sequence>
<name>A0ACB5RC85_9CLOT</name>
<proteinExistence type="predicted"/>
<reference evidence="1" key="1">
    <citation type="journal article" date="2025" name="Int. J. Syst. Evol. Microbiol.">
        <title>Inconstantimicrobium mannanitabidum sp. nov., a novel member of the family Clostridiaceae isolated from anoxic soil under the treatment of reductive soil disinfestation.</title>
        <authorList>
            <person name="Ueki A."/>
            <person name="Tonouchi A."/>
            <person name="Honma S."/>
            <person name="Kaku N."/>
            <person name="Ueki K."/>
        </authorList>
    </citation>
    <scope>NUCLEOTIDE SEQUENCE</scope>
    <source>
        <strain evidence="1">TW13</strain>
    </source>
</reference>
<dbReference type="Proteomes" id="UP001058074">
    <property type="component" value="Unassembled WGS sequence"/>
</dbReference>
<comment type="caution">
    <text evidence="1">The sequence shown here is derived from an EMBL/GenBank/DDBJ whole genome shotgun (WGS) entry which is preliminary data.</text>
</comment>
<accession>A0ACB5RC85</accession>
<keyword evidence="2" id="KW-1185">Reference proteome</keyword>
<evidence type="ECO:0000313" key="2">
    <source>
        <dbReference type="Proteomes" id="UP001058074"/>
    </source>
</evidence>
<protein>
    <submittedName>
        <fullName evidence="1">Uncharacterized protein</fullName>
    </submittedName>
</protein>